<keyword evidence="3" id="KW-1185">Reference proteome</keyword>
<feature type="transmembrane region" description="Helical" evidence="1">
    <location>
        <begin position="172"/>
        <end position="193"/>
    </location>
</feature>
<reference evidence="2 3" key="1">
    <citation type="submission" date="2017-06" db="EMBL/GenBank/DDBJ databases">
        <authorList>
            <person name="Kim H.J."/>
            <person name="Triplett B.A."/>
        </authorList>
    </citation>
    <scope>NUCLEOTIDE SEQUENCE [LARGE SCALE GENOMIC DNA]</scope>
    <source>
        <strain evidence="2 3">DSM 25597</strain>
    </source>
</reference>
<feature type="transmembrane region" description="Helical" evidence="1">
    <location>
        <begin position="55"/>
        <end position="79"/>
    </location>
</feature>
<dbReference type="EMBL" id="FZNY01000002">
    <property type="protein sequence ID" value="SNR69613.1"/>
    <property type="molecule type" value="Genomic_DNA"/>
</dbReference>
<accession>A0A238YG70</accession>
<organism evidence="2 3">
    <name type="scientific">Dokdonia pacifica</name>
    <dbReference type="NCBI Taxonomy" id="1627892"/>
    <lineage>
        <taxon>Bacteria</taxon>
        <taxon>Pseudomonadati</taxon>
        <taxon>Bacteroidota</taxon>
        <taxon>Flavobacteriia</taxon>
        <taxon>Flavobacteriales</taxon>
        <taxon>Flavobacteriaceae</taxon>
        <taxon>Dokdonia</taxon>
    </lineage>
</organism>
<keyword evidence="1" id="KW-1133">Transmembrane helix</keyword>
<name>A0A238YG70_9FLAO</name>
<evidence type="ECO:0000313" key="3">
    <source>
        <dbReference type="Proteomes" id="UP000198379"/>
    </source>
</evidence>
<keyword evidence="1" id="KW-0472">Membrane</keyword>
<keyword evidence="1" id="KW-0812">Transmembrane</keyword>
<dbReference type="Proteomes" id="UP000198379">
    <property type="component" value="Unassembled WGS sequence"/>
</dbReference>
<dbReference type="RefSeq" id="WP_089370804.1">
    <property type="nucleotide sequence ID" value="NZ_BMEP01000001.1"/>
</dbReference>
<evidence type="ECO:0000313" key="2">
    <source>
        <dbReference type="EMBL" id="SNR69613.1"/>
    </source>
</evidence>
<dbReference type="AlphaFoldDB" id="A0A238YG70"/>
<dbReference type="OrthoDB" id="1491387at2"/>
<feature type="transmembrane region" description="Helical" evidence="1">
    <location>
        <begin position="131"/>
        <end position="160"/>
    </location>
</feature>
<feature type="transmembrane region" description="Helical" evidence="1">
    <location>
        <begin position="21"/>
        <end position="43"/>
    </location>
</feature>
<sequence length="441" mass="51768">MDKHTPEHITQYRYQSWQIEMLIAGGILYGLFTSDKILQAFFVDNYAITDLTTNKIILLFGSFTITKILLIGFAANLFLRAVWLGYLGISFWFPNDINYDRLIGTDYYKETLKTKPTASERLLILEKWCNLSFSFAVLLGFLSISLFITVSAIIWTLGLFSTGYTIADTPTFIYILVFVLIFIQVGVLDKFLLRKKKDRFQFITKLKRGIVRFFSMITLSYFIQREFLVLRTNTNKWLLSSFIIVYLSIAILAAASSIGSFYNSDAAFDFSFFDDREMYDVASTPRTLYNSYMNNLSDGNKIFWGAIQSDIISDDYLQLFVVSWNDFDYYLEDRYAHYDVKQKYPSLPTAKARDSFKLVNTINWQKSMRDLLKVKIDTTTIPNLDWARYRHPITKEEGYITYINISNISHEKHDLELIVHQKFNNNAERDQQWFKFPFWKQ</sequence>
<feature type="transmembrane region" description="Helical" evidence="1">
    <location>
        <begin position="243"/>
        <end position="262"/>
    </location>
</feature>
<proteinExistence type="predicted"/>
<gene>
    <name evidence="2" type="ORF">SAMN06265376_10213</name>
</gene>
<protein>
    <submittedName>
        <fullName evidence="2">Uncharacterized protein</fullName>
    </submittedName>
</protein>
<feature type="transmembrane region" description="Helical" evidence="1">
    <location>
        <begin position="205"/>
        <end position="223"/>
    </location>
</feature>
<evidence type="ECO:0000256" key="1">
    <source>
        <dbReference type="SAM" id="Phobius"/>
    </source>
</evidence>